<gene>
    <name evidence="7" type="ORF">MRX98_09370</name>
</gene>
<evidence type="ECO:0000256" key="3">
    <source>
        <dbReference type="ARBA" id="ARBA00022692"/>
    </source>
</evidence>
<feature type="transmembrane region" description="Helical" evidence="6">
    <location>
        <begin position="210"/>
        <end position="234"/>
    </location>
</feature>
<dbReference type="InterPro" id="IPR002549">
    <property type="entry name" value="AI-2E-like"/>
</dbReference>
<comment type="similarity">
    <text evidence="2">Belongs to the autoinducer-2 exporter (AI-2E) (TC 2.A.86) family.</text>
</comment>
<organism evidence="7 8">
    <name type="scientific">Desulfatitalea alkaliphila</name>
    <dbReference type="NCBI Taxonomy" id="2929485"/>
    <lineage>
        <taxon>Bacteria</taxon>
        <taxon>Pseudomonadati</taxon>
        <taxon>Thermodesulfobacteriota</taxon>
        <taxon>Desulfobacteria</taxon>
        <taxon>Desulfobacterales</taxon>
        <taxon>Desulfosarcinaceae</taxon>
        <taxon>Desulfatitalea</taxon>
    </lineage>
</organism>
<dbReference type="Pfam" id="PF01594">
    <property type="entry name" value="AI-2E_transport"/>
    <property type="match status" value="1"/>
</dbReference>
<name>A0AA41R3N8_9BACT</name>
<keyword evidence="8" id="KW-1185">Reference proteome</keyword>
<dbReference type="EMBL" id="JALJRB010000008">
    <property type="protein sequence ID" value="MCJ8500778.1"/>
    <property type="molecule type" value="Genomic_DNA"/>
</dbReference>
<evidence type="ECO:0000313" key="7">
    <source>
        <dbReference type="EMBL" id="MCJ8500778.1"/>
    </source>
</evidence>
<evidence type="ECO:0000256" key="5">
    <source>
        <dbReference type="ARBA" id="ARBA00023136"/>
    </source>
</evidence>
<dbReference type="Proteomes" id="UP001165427">
    <property type="component" value="Unassembled WGS sequence"/>
</dbReference>
<evidence type="ECO:0000256" key="6">
    <source>
        <dbReference type="SAM" id="Phobius"/>
    </source>
</evidence>
<feature type="transmembrane region" description="Helical" evidence="6">
    <location>
        <begin position="240"/>
        <end position="268"/>
    </location>
</feature>
<comment type="subcellular location">
    <subcellularLocation>
        <location evidence="1">Membrane</location>
        <topology evidence="1">Multi-pass membrane protein</topology>
    </subcellularLocation>
</comment>
<accession>A0AA41R3N8</accession>
<protein>
    <submittedName>
        <fullName evidence="7">AI-2E family transporter</fullName>
    </submittedName>
</protein>
<keyword evidence="4 6" id="KW-1133">Transmembrane helix</keyword>
<dbReference type="RefSeq" id="WP_246906215.1">
    <property type="nucleotide sequence ID" value="NZ_JALJRB010000008.1"/>
</dbReference>
<keyword evidence="5 6" id="KW-0472">Membrane</keyword>
<feature type="transmembrane region" description="Helical" evidence="6">
    <location>
        <begin position="307"/>
        <end position="340"/>
    </location>
</feature>
<dbReference type="PANTHER" id="PTHR21716">
    <property type="entry name" value="TRANSMEMBRANE PROTEIN"/>
    <property type="match status" value="1"/>
</dbReference>
<feature type="transmembrane region" description="Helical" evidence="6">
    <location>
        <begin position="58"/>
        <end position="81"/>
    </location>
</feature>
<comment type="caution">
    <text evidence="7">The sequence shown here is derived from an EMBL/GenBank/DDBJ whole genome shotgun (WGS) entry which is preliminary data.</text>
</comment>
<sequence length="357" mass="39822">MSTQNAILWFFLVCFIGSFLLLGWLLFPFLSVLVLGAVVSGIAYPFHRYLQQRLQLPAVVAAMVICGLILVLLLVPIVFFVGSLAQQAFGLYEMARGAAINEQINALMRDTRILDRINTFLGTFNYTLTGEEIKSVLNETARIVGLFLYEQARAIASNILNFVFYFFLMLLVVFFLLMDGERLINYISELSPLPTEHDRMLIDKFKQMSWAVLIVNGFSGLIQGIGGGLLFWAIGFPSAFLWGVIMALLAVIPIVGIGMVFVPAAIYLFIKGQMLLGIVCFVVYVILSAGVDYFLKPKLVGHRVQMHTLLVFFSIIGGLRLFGILGIIYGPLVVTAFLTMAEIYRANYQRLVEPGKQ</sequence>
<feature type="transmembrane region" description="Helical" evidence="6">
    <location>
        <begin position="155"/>
        <end position="177"/>
    </location>
</feature>
<reference evidence="7" key="1">
    <citation type="submission" date="2022-04" db="EMBL/GenBank/DDBJ databases">
        <title>Desulfatitalea alkaliphila sp. nov., a novel anaerobic sulfate-reducing bacterium isolated from terrestrial mud volcano, Taman Peninsula, Russia.</title>
        <authorList>
            <person name="Khomyakova M.A."/>
            <person name="Merkel A.Y."/>
            <person name="Slobodkin A.I."/>
        </authorList>
    </citation>
    <scope>NUCLEOTIDE SEQUENCE</scope>
    <source>
        <strain evidence="7">M08but</strain>
    </source>
</reference>
<evidence type="ECO:0000256" key="1">
    <source>
        <dbReference type="ARBA" id="ARBA00004141"/>
    </source>
</evidence>
<evidence type="ECO:0000256" key="2">
    <source>
        <dbReference type="ARBA" id="ARBA00009773"/>
    </source>
</evidence>
<dbReference type="GO" id="GO:0016020">
    <property type="term" value="C:membrane"/>
    <property type="evidence" value="ECO:0007669"/>
    <property type="project" value="UniProtKB-SubCell"/>
</dbReference>
<feature type="transmembrane region" description="Helical" evidence="6">
    <location>
        <begin position="7"/>
        <end position="24"/>
    </location>
</feature>
<proteinExistence type="inferred from homology"/>
<keyword evidence="3 6" id="KW-0812">Transmembrane</keyword>
<evidence type="ECO:0000313" key="8">
    <source>
        <dbReference type="Proteomes" id="UP001165427"/>
    </source>
</evidence>
<feature type="transmembrane region" description="Helical" evidence="6">
    <location>
        <begin position="30"/>
        <end position="46"/>
    </location>
</feature>
<evidence type="ECO:0000256" key="4">
    <source>
        <dbReference type="ARBA" id="ARBA00022989"/>
    </source>
</evidence>
<dbReference type="AlphaFoldDB" id="A0AA41R3N8"/>
<dbReference type="PANTHER" id="PTHR21716:SF4">
    <property type="entry name" value="TRANSMEMBRANE PROTEIN 245"/>
    <property type="match status" value="1"/>
</dbReference>
<feature type="transmembrane region" description="Helical" evidence="6">
    <location>
        <begin position="275"/>
        <end position="295"/>
    </location>
</feature>